<comment type="caution">
    <text evidence="2">The sequence shown here is derived from an EMBL/GenBank/DDBJ whole genome shotgun (WGS) entry which is preliminary data.</text>
</comment>
<dbReference type="GO" id="GO:0010181">
    <property type="term" value="F:FMN binding"/>
    <property type="evidence" value="ECO:0007669"/>
    <property type="project" value="InterPro"/>
</dbReference>
<proteinExistence type="predicted"/>
<dbReference type="Gene3D" id="2.30.110.10">
    <property type="entry name" value="Electron Transport, Fmn-binding Protein, Chain A"/>
    <property type="match status" value="1"/>
</dbReference>
<reference evidence="2" key="1">
    <citation type="submission" date="2023-03" db="EMBL/GenBank/DDBJ databases">
        <title>Massive genome expansion in bonnet fungi (Mycena s.s.) driven by repeated elements and novel gene families across ecological guilds.</title>
        <authorList>
            <consortium name="Lawrence Berkeley National Laboratory"/>
            <person name="Harder C.B."/>
            <person name="Miyauchi S."/>
            <person name="Viragh M."/>
            <person name="Kuo A."/>
            <person name="Thoen E."/>
            <person name="Andreopoulos B."/>
            <person name="Lu D."/>
            <person name="Skrede I."/>
            <person name="Drula E."/>
            <person name="Henrissat B."/>
            <person name="Morin E."/>
            <person name="Kohler A."/>
            <person name="Barry K."/>
            <person name="LaButti K."/>
            <person name="Morin E."/>
            <person name="Salamov A."/>
            <person name="Lipzen A."/>
            <person name="Mereny Z."/>
            <person name="Hegedus B."/>
            <person name="Baldrian P."/>
            <person name="Stursova M."/>
            <person name="Weitz H."/>
            <person name="Taylor A."/>
            <person name="Grigoriev I.V."/>
            <person name="Nagy L.G."/>
            <person name="Martin F."/>
            <person name="Kauserud H."/>
        </authorList>
    </citation>
    <scope>NUCLEOTIDE SEQUENCE</scope>
    <source>
        <strain evidence="2">9284</strain>
    </source>
</reference>
<dbReference type="PANTHER" id="PTHR28243:SF1">
    <property type="entry name" value="PYRIDOXAMINE 5'-PHOSPHATE OXIDASE ALR4036 FAMILY FMN-BINDING DOMAIN-CONTAINING PROTEIN"/>
    <property type="match status" value="1"/>
</dbReference>
<dbReference type="InterPro" id="IPR024624">
    <property type="entry name" value="Pyridox_Oxase_Alr4036_FMN-bd"/>
</dbReference>
<evidence type="ECO:0000313" key="2">
    <source>
        <dbReference type="EMBL" id="KAJ7608798.1"/>
    </source>
</evidence>
<dbReference type="InterPro" id="IPR012349">
    <property type="entry name" value="Split_barrel_FMN-bd"/>
</dbReference>
<feature type="domain" description="Pyridoxamine 5'-phosphate oxidase Alr4036 family FMN-binding" evidence="1">
    <location>
        <begin position="6"/>
        <end position="101"/>
    </location>
</feature>
<dbReference type="PANTHER" id="PTHR28243">
    <property type="entry name" value="AGL049CP"/>
    <property type="match status" value="1"/>
</dbReference>
<dbReference type="Proteomes" id="UP001221142">
    <property type="component" value="Unassembled WGS sequence"/>
</dbReference>
<accession>A0AAD7B3G4</accession>
<protein>
    <recommendedName>
        <fullName evidence="1">Pyridoxamine 5'-phosphate oxidase Alr4036 family FMN-binding domain-containing protein</fullName>
    </recommendedName>
</protein>
<dbReference type="AlphaFoldDB" id="A0AAD7B3G4"/>
<keyword evidence="3" id="KW-1185">Reference proteome</keyword>
<evidence type="ECO:0000259" key="1">
    <source>
        <dbReference type="Pfam" id="PF12766"/>
    </source>
</evidence>
<evidence type="ECO:0000313" key="3">
    <source>
        <dbReference type="Proteomes" id="UP001221142"/>
    </source>
</evidence>
<dbReference type="EMBL" id="JARKIF010000043">
    <property type="protein sequence ID" value="KAJ7608798.1"/>
    <property type="molecule type" value="Genomic_DNA"/>
</dbReference>
<sequence>MQVIAPRWKAALEKALAAHPKETVTQLASIDPSTPVPHVRSIIFRSFVEPEGNPSRPLLLATTDVRTPKTAQMIANPHVQLVWWMDGSQEQYRISGTASIVPAPGQSLHKNFTHSLRTPQGTKFDWEAKRLEVFRNMSPFMKASWCRPVPGSRLEGGQEEARKWPVRLEEPKPGDEEGKRLWEMSLANFALVVIEPHDVDYVELGIVPNRRTRFWRKDGGWDEEELVP</sequence>
<organism evidence="2 3">
    <name type="scientific">Roridomyces roridus</name>
    <dbReference type="NCBI Taxonomy" id="1738132"/>
    <lineage>
        <taxon>Eukaryota</taxon>
        <taxon>Fungi</taxon>
        <taxon>Dikarya</taxon>
        <taxon>Basidiomycota</taxon>
        <taxon>Agaricomycotina</taxon>
        <taxon>Agaricomycetes</taxon>
        <taxon>Agaricomycetidae</taxon>
        <taxon>Agaricales</taxon>
        <taxon>Marasmiineae</taxon>
        <taxon>Mycenaceae</taxon>
        <taxon>Roridomyces</taxon>
    </lineage>
</organism>
<gene>
    <name evidence="2" type="ORF">FB45DRAFT_380121</name>
</gene>
<dbReference type="SUPFAM" id="SSF50475">
    <property type="entry name" value="FMN-binding split barrel"/>
    <property type="match status" value="1"/>
</dbReference>
<name>A0AAD7B3G4_9AGAR</name>
<dbReference type="Pfam" id="PF12766">
    <property type="entry name" value="Pyridox_oxase_2"/>
    <property type="match status" value="1"/>
</dbReference>